<proteinExistence type="predicted"/>
<evidence type="ECO:0000313" key="2">
    <source>
        <dbReference type="EnsemblMetazoa" id="SCAU002608-PA"/>
    </source>
</evidence>
<keyword evidence="1" id="KW-1133">Transmembrane helix</keyword>
<dbReference type="EnsemblMetazoa" id="SCAU002608-RA">
    <property type="protein sequence ID" value="SCAU002608-PA"/>
    <property type="gene ID" value="SCAU002608"/>
</dbReference>
<organism evidence="2 3">
    <name type="scientific">Stomoxys calcitrans</name>
    <name type="common">Stable fly</name>
    <name type="synonym">Conops calcitrans</name>
    <dbReference type="NCBI Taxonomy" id="35570"/>
    <lineage>
        <taxon>Eukaryota</taxon>
        <taxon>Metazoa</taxon>
        <taxon>Ecdysozoa</taxon>
        <taxon>Arthropoda</taxon>
        <taxon>Hexapoda</taxon>
        <taxon>Insecta</taxon>
        <taxon>Pterygota</taxon>
        <taxon>Neoptera</taxon>
        <taxon>Endopterygota</taxon>
        <taxon>Diptera</taxon>
        <taxon>Brachycera</taxon>
        <taxon>Muscomorpha</taxon>
        <taxon>Muscoidea</taxon>
        <taxon>Muscidae</taxon>
        <taxon>Stomoxys</taxon>
    </lineage>
</organism>
<keyword evidence="1" id="KW-0472">Membrane</keyword>
<accession>A0A1I8NWF7</accession>
<dbReference type="OrthoDB" id="8118226at2759"/>
<dbReference type="VEuPathDB" id="VectorBase:SCAU002608"/>
<feature type="transmembrane region" description="Helical" evidence="1">
    <location>
        <begin position="131"/>
        <end position="149"/>
    </location>
</feature>
<dbReference type="InterPro" id="IPR031720">
    <property type="entry name" value="DUF4728"/>
</dbReference>
<evidence type="ECO:0000256" key="1">
    <source>
        <dbReference type="SAM" id="Phobius"/>
    </source>
</evidence>
<gene>
    <name evidence="2" type="primary">106090977</name>
</gene>
<dbReference type="Proteomes" id="UP000095300">
    <property type="component" value="Unassembled WGS sequence"/>
</dbReference>
<keyword evidence="1" id="KW-0812">Transmembrane</keyword>
<protein>
    <submittedName>
        <fullName evidence="2">Uncharacterized protein</fullName>
    </submittedName>
</protein>
<feature type="transmembrane region" description="Helical" evidence="1">
    <location>
        <begin position="7"/>
        <end position="29"/>
    </location>
</feature>
<dbReference type="Pfam" id="PF15860">
    <property type="entry name" value="DUF4728"/>
    <property type="match status" value="1"/>
</dbReference>
<evidence type="ECO:0000313" key="3">
    <source>
        <dbReference type="Proteomes" id="UP000095300"/>
    </source>
</evidence>
<dbReference type="AlphaFoldDB" id="A0A1I8NWF7"/>
<reference evidence="2" key="1">
    <citation type="submission" date="2020-05" db="UniProtKB">
        <authorList>
            <consortium name="EnsemblMetazoa"/>
        </authorList>
    </citation>
    <scope>IDENTIFICATION</scope>
    <source>
        <strain evidence="2">USDA</strain>
    </source>
</reference>
<sequence length="223" mass="24820">MSPRSKFAIVIGIFSAIWHLLLGILLFAAGSVMDEIMEEEESGEQESPKVDPEKYAQIKEMFKEYAMGFLFLGVTVCVAMFIVSVLLVVGVKKQRPRLVAPWVYITVIAMVLQIVAVFVDADDDDSSDFMEILSCVFYAAIWFPIYLMYKKMVKAQKAPVCAPISSPVNPHYAAYVAPVAASQVPTEFSHTAKYVECETKIPIVAQQPMYPDVPAPCNFSMKV</sequence>
<feature type="transmembrane region" description="Helical" evidence="1">
    <location>
        <begin position="69"/>
        <end position="91"/>
    </location>
</feature>
<name>A0A1I8NWF7_STOCA</name>
<keyword evidence="3" id="KW-1185">Reference proteome</keyword>
<feature type="transmembrane region" description="Helical" evidence="1">
    <location>
        <begin position="98"/>
        <end position="119"/>
    </location>
</feature>